<dbReference type="KEGG" id="acob:P0Y56_07310"/>
<dbReference type="AlphaFoldDB" id="A0AAJ5X8X3"/>
<evidence type="ECO:0000256" key="3">
    <source>
        <dbReference type="ARBA" id="ARBA00023237"/>
    </source>
</evidence>
<dbReference type="InterPro" id="IPR036942">
    <property type="entry name" value="Beta-barrel_TonB_sf"/>
</dbReference>
<feature type="domain" description="TonB-dependent receptor-like beta-barrel" evidence="6">
    <location>
        <begin position="413"/>
        <end position="1017"/>
    </location>
</feature>
<dbReference type="InterPro" id="IPR012910">
    <property type="entry name" value="Plug_dom"/>
</dbReference>
<dbReference type="EMBL" id="CP119316">
    <property type="protein sequence ID" value="WEK48095.1"/>
    <property type="molecule type" value="Genomic_DNA"/>
</dbReference>
<dbReference type="PANTHER" id="PTHR47234">
    <property type="match status" value="1"/>
</dbReference>
<feature type="chain" id="PRO_5042617438" evidence="5">
    <location>
        <begin position="28"/>
        <end position="1055"/>
    </location>
</feature>
<dbReference type="PANTHER" id="PTHR47234:SF3">
    <property type="entry name" value="SECRETIN_TONB SHORT N-TERMINAL DOMAIN-CONTAINING PROTEIN"/>
    <property type="match status" value="1"/>
</dbReference>
<evidence type="ECO:0000313" key="8">
    <source>
        <dbReference type="EMBL" id="WEK48095.1"/>
    </source>
</evidence>
<sequence length="1055" mass="114497">MKIRTHLKGAAAPVALAVALLAQPAFAQDGADPAPALTTDDLKPATVVEDDANDAIVVTGSRIRRSETTSASPIQIIDPEISRKAGRNDTAEIIQNSPIASGSSQITAAISSNAISNGGPGAATISLRGLGAERTLVLLNSRRAGPAGTRGGVSSFDLNVLPSSIIQSVEILKDGASSVYGSDAIAGVVNIITKTKTDGLELNGFTSLPTAHGGEQYTLSGAWGKEWDRGHVLLAGEYFKQKQVRRKDRDYLDCDYDYLFRGKDTGKVDGDGNPIFAGTDERIDLIDPRTGTPFCDGAPWGHVWTYYASNVPQTSASYTLLQYSYGNDNLGHYVSPVGPAVNPGDISTPAGWYPVGSRTPVSDALVNSYSPIERKSTVIPEIERYTAYLDASFDLTDAVSLYAEGLYNHRRSYVDSYSQFYNFGYTGLYPAGDPDDPFPGFGSTPGSHAFISPTGILDNYDNQITVDYYRAVLGATGKLTDTINFDVYGQYSRSDGKYRLDQILQDVITQQTERAYGAGCAGLFSEITNKPCLQINWVDPRVMAGDLTQEEEDYLTGTETGRTLYVQKFVEASINGPLVNLPAGPLAFALGATIRRDSIDDLPGDITRALIPGGDPNNEDDYVDNGFANNYSSGHTYGHGTTKEVFGEVEIPIFKDQPFAKNFTISAAGRVTNVTAVRGQDGFSDSSNGNVTYKFMANWQITDWVRLRGTYGTSYRAPALFEQLLASQSSRARQTIDPCVNWADALAKNAITQRIADNCAADGIPSNHGGGGIQATVFSSGGIGVLDPETSKAWTASVILTPRFSFLPNTTMDLTVDYFDIRVNGEIAQLSPTSILRSCYDAVDFPNSPFCDLFERGQDGNPDNIKNVFQKFINVDEQVNRGLDFTFRVRQDMGRAGRITLLAQATLQTKDTALSLGTFEDYNGEVGDPKFTADVNLTWDVDDWSFYYGVDMIGKSSSVRDYIEDFGALCGVNAESQNVYGGSYCVRPYTPAVFYHSMSITKEFQDRFELTLGVSNLFNTRPPQISGLTEIGSSPFVSNYDWQGQRWFASVGAKF</sequence>
<keyword evidence="4" id="KW-0798">TonB box</keyword>
<evidence type="ECO:0000313" key="9">
    <source>
        <dbReference type="Proteomes" id="UP001218362"/>
    </source>
</evidence>
<comment type="subcellular location">
    <subcellularLocation>
        <location evidence="1 4">Cell outer membrane</location>
    </subcellularLocation>
</comment>
<keyword evidence="8" id="KW-0675">Receptor</keyword>
<keyword evidence="3" id="KW-0998">Cell outer membrane</keyword>
<evidence type="ECO:0000256" key="4">
    <source>
        <dbReference type="RuleBase" id="RU003357"/>
    </source>
</evidence>
<evidence type="ECO:0000259" key="7">
    <source>
        <dbReference type="Pfam" id="PF07715"/>
    </source>
</evidence>
<dbReference type="Gene3D" id="2.40.170.20">
    <property type="entry name" value="TonB-dependent receptor, beta-barrel domain"/>
    <property type="match status" value="1"/>
</dbReference>
<dbReference type="InterPro" id="IPR037066">
    <property type="entry name" value="Plug_dom_sf"/>
</dbReference>
<protein>
    <submittedName>
        <fullName evidence="8">TonB-dependent receptor</fullName>
    </submittedName>
</protein>
<dbReference type="GO" id="GO:0009279">
    <property type="term" value="C:cell outer membrane"/>
    <property type="evidence" value="ECO:0007669"/>
    <property type="project" value="UniProtKB-SubCell"/>
</dbReference>
<accession>A0AAJ5X8X3</accession>
<dbReference type="Gene3D" id="2.170.130.10">
    <property type="entry name" value="TonB-dependent receptor, plug domain"/>
    <property type="match status" value="1"/>
</dbReference>
<feature type="domain" description="TonB-dependent receptor plug" evidence="7">
    <location>
        <begin position="69"/>
        <end position="188"/>
    </location>
</feature>
<evidence type="ECO:0000256" key="2">
    <source>
        <dbReference type="ARBA" id="ARBA00023136"/>
    </source>
</evidence>
<evidence type="ECO:0000256" key="1">
    <source>
        <dbReference type="ARBA" id="ARBA00004442"/>
    </source>
</evidence>
<dbReference type="InterPro" id="IPR000531">
    <property type="entry name" value="Beta-barrel_TonB"/>
</dbReference>
<proteinExistence type="inferred from homology"/>
<evidence type="ECO:0000256" key="5">
    <source>
        <dbReference type="SAM" id="SignalP"/>
    </source>
</evidence>
<name>A0AAJ5X8X3_9SPHN</name>
<dbReference type="SUPFAM" id="SSF56935">
    <property type="entry name" value="Porins"/>
    <property type="match status" value="1"/>
</dbReference>
<reference evidence="8" key="1">
    <citation type="submission" date="2023-03" db="EMBL/GenBank/DDBJ databases">
        <title>Andean soil-derived lignocellulolytic bacterial consortium as a source of novel taxa and putative plastic-active enzymes.</title>
        <authorList>
            <person name="Diaz-Garcia L."/>
            <person name="Chuvochina M."/>
            <person name="Feuerriegel G."/>
            <person name="Bunk B."/>
            <person name="Sproer C."/>
            <person name="Streit W.R."/>
            <person name="Rodriguez L.M."/>
            <person name="Overmann J."/>
            <person name="Jimenez D.J."/>
        </authorList>
    </citation>
    <scope>NUCLEOTIDE SEQUENCE</scope>
    <source>
        <strain evidence="8">MAG 26</strain>
    </source>
</reference>
<evidence type="ECO:0000259" key="6">
    <source>
        <dbReference type="Pfam" id="PF00593"/>
    </source>
</evidence>
<keyword evidence="5" id="KW-0732">Signal</keyword>
<gene>
    <name evidence="8" type="ORF">P0Y56_07310</name>
</gene>
<dbReference type="Pfam" id="PF07715">
    <property type="entry name" value="Plug"/>
    <property type="match status" value="1"/>
</dbReference>
<dbReference type="Pfam" id="PF00593">
    <property type="entry name" value="TonB_dep_Rec_b-barrel"/>
    <property type="match status" value="1"/>
</dbReference>
<organism evidence="8 9">
    <name type="scientific">Candidatus Andeanibacterium colombiense</name>
    <dbReference type="NCBI Taxonomy" id="3121345"/>
    <lineage>
        <taxon>Bacteria</taxon>
        <taxon>Pseudomonadati</taxon>
        <taxon>Pseudomonadota</taxon>
        <taxon>Alphaproteobacteria</taxon>
        <taxon>Sphingomonadales</taxon>
        <taxon>Sphingomonadaceae</taxon>
        <taxon>Candidatus Andeanibacterium</taxon>
    </lineage>
</organism>
<keyword evidence="2 4" id="KW-0472">Membrane</keyword>
<feature type="signal peptide" evidence="5">
    <location>
        <begin position="1"/>
        <end position="27"/>
    </location>
</feature>
<dbReference type="Proteomes" id="UP001218362">
    <property type="component" value="Chromosome"/>
</dbReference>
<comment type="similarity">
    <text evidence="4">Belongs to the TonB-dependent receptor family.</text>
</comment>